<feature type="region of interest" description="Disordered" evidence="1">
    <location>
        <begin position="1"/>
        <end position="31"/>
    </location>
</feature>
<reference evidence="3" key="1">
    <citation type="submission" date="2013-09" db="EMBL/GenBank/DDBJ databases">
        <title>Corchorus olitorius genome sequencing.</title>
        <authorList>
            <person name="Alam M."/>
            <person name="Haque M.S."/>
            <person name="Islam M.S."/>
            <person name="Emdad E.M."/>
            <person name="Islam M.M."/>
            <person name="Ahmed B."/>
            <person name="Halim A."/>
            <person name="Hossen Q.M.M."/>
            <person name="Hossain M.Z."/>
            <person name="Ahmed R."/>
            <person name="Khan M.M."/>
            <person name="Islam R."/>
            <person name="Rashid M.M."/>
            <person name="Khan S.A."/>
            <person name="Rahman M.S."/>
            <person name="Alam M."/>
            <person name="Yahiya A.S."/>
            <person name="Khan M.S."/>
            <person name="Azam M.S."/>
            <person name="Haque T."/>
            <person name="Lashkar M.Z.H."/>
            <person name="Akhand A.I."/>
            <person name="Morshed G."/>
            <person name="Roy S."/>
            <person name="Uddin K.S."/>
            <person name="Rabeya T."/>
            <person name="Hossain A.S."/>
            <person name="Chowdhury A."/>
            <person name="Snigdha A.R."/>
            <person name="Mortoza M.S."/>
            <person name="Matin S.A."/>
            <person name="Hoque S.M.E."/>
            <person name="Islam M.K."/>
            <person name="Roy D.K."/>
            <person name="Haider R."/>
            <person name="Moosa M.M."/>
            <person name="Elias S.M."/>
            <person name="Hasan A.M."/>
            <person name="Jahan S."/>
            <person name="Shafiuddin M."/>
            <person name="Mahmood N."/>
            <person name="Shommy N.S."/>
        </authorList>
    </citation>
    <scope>NUCLEOTIDE SEQUENCE [LARGE SCALE GENOMIC DNA]</scope>
    <source>
        <strain evidence="3">cv. O-4</strain>
    </source>
</reference>
<dbReference type="AlphaFoldDB" id="A0A1R3KVN4"/>
<dbReference type="EMBL" id="AWUE01010920">
    <property type="protein sequence ID" value="OMP11116.1"/>
    <property type="molecule type" value="Genomic_DNA"/>
</dbReference>
<comment type="caution">
    <text evidence="2">The sequence shown here is derived from an EMBL/GenBank/DDBJ whole genome shotgun (WGS) entry which is preliminary data.</text>
</comment>
<gene>
    <name evidence="2" type="ORF">COLO4_04015</name>
</gene>
<dbReference type="Proteomes" id="UP000187203">
    <property type="component" value="Unassembled WGS sequence"/>
</dbReference>
<organism evidence="2 3">
    <name type="scientific">Corchorus olitorius</name>
    <dbReference type="NCBI Taxonomy" id="93759"/>
    <lineage>
        <taxon>Eukaryota</taxon>
        <taxon>Viridiplantae</taxon>
        <taxon>Streptophyta</taxon>
        <taxon>Embryophyta</taxon>
        <taxon>Tracheophyta</taxon>
        <taxon>Spermatophyta</taxon>
        <taxon>Magnoliopsida</taxon>
        <taxon>eudicotyledons</taxon>
        <taxon>Gunneridae</taxon>
        <taxon>Pentapetalae</taxon>
        <taxon>rosids</taxon>
        <taxon>malvids</taxon>
        <taxon>Malvales</taxon>
        <taxon>Malvaceae</taxon>
        <taxon>Grewioideae</taxon>
        <taxon>Apeibeae</taxon>
        <taxon>Corchorus</taxon>
    </lineage>
</organism>
<protein>
    <submittedName>
        <fullName evidence="2">Uncharacterized protein</fullName>
    </submittedName>
</protein>
<keyword evidence="3" id="KW-1185">Reference proteome</keyword>
<name>A0A1R3KVN4_9ROSI</name>
<evidence type="ECO:0000313" key="2">
    <source>
        <dbReference type="EMBL" id="OMP11116.1"/>
    </source>
</evidence>
<evidence type="ECO:0000313" key="3">
    <source>
        <dbReference type="Proteomes" id="UP000187203"/>
    </source>
</evidence>
<sequence>MVWNVPPLYTIQGSAPDRERRPPGVSRGDPG</sequence>
<evidence type="ECO:0000256" key="1">
    <source>
        <dbReference type="SAM" id="MobiDB-lite"/>
    </source>
</evidence>
<proteinExistence type="predicted"/>
<accession>A0A1R3KVN4</accession>